<dbReference type="InterPro" id="IPR021145">
    <property type="entry name" value="Portal_protein_SPP1_Gp6-like"/>
</dbReference>
<evidence type="ECO:0000313" key="2">
    <source>
        <dbReference type="Proteomes" id="UP000767291"/>
    </source>
</evidence>
<dbReference type="Proteomes" id="UP000767291">
    <property type="component" value="Unassembled WGS sequence"/>
</dbReference>
<organism evidence="1 2">
    <name type="scientific">Metaclostridioides mangenotii</name>
    <dbReference type="NCBI Taxonomy" id="1540"/>
    <lineage>
        <taxon>Bacteria</taxon>
        <taxon>Bacillati</taxon>
        <taxon>Bacillota</taxon>
        <taxon>Clostridia</taxon>
        <taxon>Peptostreptococcales</taxon>
        <taxon>Peptostreptococcaceae</taxon>
        <taxon>Metaclostridioides</taxon>
    </lineage>
</organism>
<dbReference type="EMBL" id="JAGGJX010000003">
    <property type="protein sequence ID" value="MBP1855396.1"/>
    <property type="molecule type" value="Genomic_DNA"/>
</dbReference>
<keyword evidence="2" id="KW-1185">Reference proteome</keyword>
<name>A0ABS4EBW8_9FIRM</name>
<reference evidence="1 2" key="1">
    <citation type="submission" date="2021-03" db="EMBL/GenBank/DDBJ databases">
        <title>Genomic Encyclopedia of Type Strains, Phase IV (KMG-IV): sequencing the most valuable type-strain genomes for metagenomic binning, comparative biology and taxonomic classification.</title>
        <authorList>
            <person name="Goeker M."/>
        </authorList>
    </citation>
    <scope>NUCLEOTIDE SEQUENCE [LARGE SCALE GENOMIC DNA]</scope>
    <source>
        <strain evidence="1 2">DSM 1289</strain>
    </source>
</reference>
<dbReference type="RefSeq" id="WP_209456840.1">
    <property type="nucleotide sequence ID" value="NZ_BAAACS010000012.1"/>
</dbReference>
<protein>
    <submittedName>
        <fullName evidence="1">SPP1 family phage portal protein</fullName>
    </submittedName>
</protein>
<comment type="caution">
    <text evidence="1">The sequence shown here is derived from an EMBL/GenBank/DDBJ whole genome shotgun (WGS) entry which is preliminary data.</text>
</comment>
<proteinExistence type="predicted"/>
<accession>A0ABS4EBW8</accession>
<sequence length="489" mass="56806">MFRFIRKGVAKLNSVLNKPQEQSPSNIKFLEYEINQWKRSNARKMQIIGEEYYDDMHDILKRKRTAIGEDGELIEVENLPNNKVMDNQYSKLVDQKVNYLFGKPFTYETESETYTKLLKVVFNKKFLRMFKNLAEDSLNGGLGWLHPYYNDNSELSFKRFEAREILPFWKDSEHTELDFAIRLYETDIFEGSGKQIVEKVEVYSTGGIDRYILKNNCLIPDYENPRSSHLTIEENEKLQEVNWERVPLIAFKYNNNETPLIKRVKSLQDGINIMLSDFENNMQEDSRNTIMVVVNYDGEDLGEFRQNLSTYGAVKIKTVDGAAGDVKTLEVKVNAENYKAILELFKKAIVENGRGYDAKSDRMQNNPNQMNIQSMYSDIDLDANGMETEFQASFEDLLWFIDVHLANTGEDDFFNEEVNIIFNRDMLINEPESIDNCQKSMGIISSETITSEHPWVKDVANELKRIKAEKKQALKDYMNEDFPDDTGGG</sequence>
<evidence type="ECO:0000313" key="1">
    <source>
        <dbReference type="EMBL" id="MBP1855396.1"/>
    </source>
</evidence>
<gene>
    <name evidence="1" type="ORF">J2Z43_001791</name>
</gene>
<dbReference type="Pfam" id="PF05133">
    <property type="entry name" value="SPP1_portal"/>
    <property type="match status" value="1"/>
</dbReference>